<sequence>MDSYILAHLLFSDSKRCNNEKRWQKSECPTRAADPLRGEIANDGLLSRASSPLWHQALEKYREELQGAEDYQAIQEIHTLEELINSFSSIQDTAPSNYAGVLSLNKIAPRLKFVDDFSAVLALCFGADAALTAAVWGSIRLILSHASSAAETLQDVLDMLEELSLTLPRFQVYEQTLPLNRQLQQALLDVYCEIICFYARAIHFLRSNPHLVLRKNAWQTFRNDFSRTIMRIKRMSSTVESEADLARMRKDGTQYGEVLQLLNTMKISKTDGSKRIRYNNIPFAANAKFSGREDVLDMIDKSLDLEASASSLKSIALFGMGGVGKTQIAIQYAYRNMEKFDAILWIAADNSIAIGQSFLTMADGLGLLGNGEEIKDAAAATCKMKNWLATTKSTYLIIFDNADDLTALKTAWLGTIRGSILLTTRDFTVATSLVAKHILVEALGNEDGSKMLLKTLELDHTSPDDEQNAFAICETFGGLPLALTQIGGFIKHRKLSLKDFLPLYERYSAKIDARKAPGSDYEHTLSTVWDISFEKLTETAARLLNLLSFFDPDGISEDILLQGSQNINDEFSFLSDEMDVGDASEELLRAALINRAGDLAMLSIHRLVQSAIHKRLSESESTKYFDIMVHMLHWGFPDHSSTDIGHQIAAWTRFGGYFQPIPSYPPAHGSLCRYLYEREMYIVARGMVEQAISTFEDKTSLEYASAIDLGGLIDLDLAQPAKALEPFTRALEIRKANLTPQDPFIAYSLNNVALAYTEMGELDLAFAAHQQAIHLRLEANSDRIGNSYSNMSSLLLRMGLPDEAEEMLARCPSLKDFTDETFLRTGNPRFSGDMVLLSRIRLAQGRSTDALRLASKALTFRRKLLGNRLKTCDSQYDVASILLKDNHVNSAIQLLEEVVGISETFVEGEGQRARALYKLAEIFADRGRQSESIACRERAVALRASLRPELESAPFEEAEFSKLCLWMLW</sequence>
<dbReference type="PANTHER" id="PTHR35205:SF1">
    <property type="entry name" value="ZU5 DOMAIN-CONTAINING PROTEIN"/>
    <property type="match status" value="1"/>
</dbReference>
<dbReference type="Gene3D" id="1.25.40.10">
    <property type="entry name" value="Tetratricopeptide repeat domain"/>
    <property type="match status" value="2"/>
</dbReference>
<dbReference type="STRING" id="1283841.A0A084QZK7"/>
<dbReference type="InterPro" id="IPR002182">
    <property type="entry name" value="NB-ARC"/>
</dbReference>
<dbReference type="InterPro" id="IPR011990">
    <property type="entry name" value="TPR-like_helical_dom_sf"/>
</dbReference>
<dbReference type="AlphaFoldDB" id="A0A084QZK7"/>
<protein>
    <recommendedName>
        <fullName evidence="6">NB-ARC domain-containing protein</fullName>
    </recommendedName>
</protein>
<dbReference type="Proteomes" id="UP000028524">
    <property type="component" value="Unassembled WGS sequence"/>
</dbReference>
<dbReference type="SUPFAM" id="SSF48452">
    <property type="entry name" value="TPR-like"/>
    <property type="match status" value="1"/>
</dbReference>
<gene>
    <name evidence="4" type="ORF">S40285_08721</name>
</gene>
<dbReference type="SMART" id="SM00028">
    <property type="entry name" value="TPR"/>
    <property type="match status" value="4"/>
</dbReference>
<feature type="domain" description="NB-ARC" evidence="1">
    <location>
        <begin position="297"/>
        <end position="452"/>
    </location>
</feature>
<evidence type="ECO:0000313" key="4">
    <source>
        <dbReference type="EMBL" id="KFA69392.1"/>
    </source>
</evidence>
<evidence type="ECO:0008006" key="6">
    <source>
        <dbReference type="Google" id="ProtNLM"/>
    </source>
</evidence>
<feature type="domain" description="DUF7779" evidence="3">
    <location>
        <begin position="532"/>
        <end position="620"/>
    </location>
</feature>
<keyword evidence="5" id="KW-1185">Reference proteome</keyword>
<proteinExistence type="predicted"/>
<organism evidence="4 5">
    <name type="scientific">Stachybotrys chlorohalonatus (strain IBT 40285)</name>
    <dbReference type="NCBI Taxonomy" id="1283841"/>
    <lineage>
        <taxon>Eukaryota</taxon>
        <taxon>Fungi</taxon>
        <taxon>Dikarya</taxon>
        <taxon>Ascomycota</taxon>
        <taxon>Pezizomycotina</taxon>
        <taxon>Sordariomycetes</taxon>
        <taxon>Hypocreomycetidae</taxon>
        <taxon>Hypocreales</taxon>
        <taxon>Stachybotryaceae</taxon>
        <taxon>Stachybotrys</taxon>
    </lineage>
</organism>
<dbReference type="Pfam" id="PF13424">
    <property type="entry name" value="TPR_12"/>
    <property type="match status" value="1"/>
</dbReference>
<dbReference type="HOGENOM" id="CLU_000288_125_7_1"/>
<evidence type="ECO:0000259" key="3">
    <source>
        <dbReference type="Pfam" id="PF25000"/>
    </source>
</evidence>
<evidence type="ECO:0000313" key="5">
    <source>
        <dbReference type="Proteomes" id="UP000028524"/>
    </source>
</evidence>
<dbReference type="Pfam" id="PF24809">
    <property type="entry name" value="DUF7708"/>
    <property type="match status" value="1"/>
</dbReference>
<dbReference type="Gene3D" id="3.40.50.300">
    <property type="entry name" value="P-loop containing nucleotide triphosphate hydrolases"/>
    <property type="match status" value="1"/>
</dbReference>
<dbReference type="PANTHER" id="PTHR35205">
    <property type="entry name" value="NB-ARC AND TPR DOMAIN PROTEIN"/>
    <property type="match status" value="1"/>
</dbReference>
<evidence type="ECO:0000259" key="2">
    <source>
        <dbReference type="Pfam" id="PF24809"/>
    </source>
</evidence>
<dbReference type="SUPFAM" id="SSF52540">
    <property type="entry name" value="P-loop containing nucleoside triphosphate hydrolases"/>
    <property type="match status" value="1"/>
</dbReference>
<reference evidence="4 5" key="1">
    <citation type="journal article" date="2014" name="BMC Genomics">
        <title>Comparative genome sequencing reveals chemotype-specific gene clusters in the toxigenic black mold Stachybotrys.</title>
        <authorList>
            <person name="Semeiks J."/>
            <person name="Borek D."/>
            <person name="Otwinowski Z."/>
            <person name="Grishin N.V."/>
        </authorList>
    </citation>
    <scope>NUCLEOTIDE SEQUENCE [LARGE SCALE GENOMIC DNA]</scope>
    <source>
        <strain evidence="4 5">IBT 40285</strain>
    </source>
</reference>
<dbReference type="InterPro" id="IPR056125">
    <property type="entry name" value="DUF7708"/>
</dbReference>
<evidence type="ECO:0000259" key="1">
    <source>
        <dbReference type="Pfam" id="PF00931"/>
    </source>
</evidence>
<dbReference type="GO" id="GO:0043531">
    <property type="term" value="F:ADP binding"/>
    <property type="evidence" value="ECO:0007669"/>
    <property type="project" value="InterPro"/>
</dbReference>
<dbReference type="OrthoDB" id="6161812at2759"/>
<dbReference type="InParanoid" id="A0A084QZK7"/>
<dbReference type="OMA" id="CSWYLYE"/>
<name>A0A084QZK7_STAC4</name>
<dbReference type="PRINTS" id="PR00364">
    <property type="entry name" value="DISEASERSIST"/>
</dbReference>
<dbReference type="InterPro" id="IPR019734">
    <property type="entry name" value="TPR_rpt"/>
</dbReference>
<feature type="domain" description="DUF7708" evidence="2">
    <location>
        <begin position="113"/>
        <end position="247"/>
    </location>
</feature>
<dbReference type="Pfam" id="PF00931">
    <property type="entry name" value="NB-ARC"/>
    <property type="match status" value="1"/>
</dbReference>
<dbReference type="InterPro" id="IPR056681">
    <property type="entry name" value="DUF7779"/>
</dbReference>
<dbReference type="EMBL" id="KL659500">
    <property type="protein sequence ID" value="KFA69392.1"/>
    <property type="molecule type" value="Genomic_DNA"/>
</dbReference>
<dbReference type="InterPro" id="IPR027417">
    <property type="entry name" value="P-loop_NTPase"/>
</dbReference>
<accession>A0A084QZK7</accession>
<dbReference type="Pfam" id="PF25000">
    <property type="entry name" value="DUF7779"/>
    <property type="match status" value="1"/>
</dbReference>